<keyword evidence="1" id="KW-1133">Transmembrane helix</keyword>
<sequence length="149" mass="16187">MPFNAIASTIQSAVAPVFLFAGIGGILNVVGMRLSRSVDRVRAIEDLHSKSAGVEHHRYATELLLLERRIKHSNHATTLCVASALAVCLVVVFLFVSQMIGLNLGNTIALIFVLAMLLLAGGLIEFLTEIQIAIGGRRLHKEHMHQPDV</sequence>
<feature type="transmembrane region" description="Helical" evidence="1">
    <location>
        <begin position="6"/>
        <end position="30"/>
    </location>
</feature>
<evidence type="ECO:0000256" key="1">
    <source>
        <dbReference type="SAM" id="Phobius"/>
    </source>
</evidence>
<evidence type="ECO:0000313" key="3">
    <source>
        <dbReference type="Proteomes" id="UP000471147"/>
    </source>
</evidence>
<dbReference type="InterPro" id="IPR021279">
    <property type="entry name" value="DUF2721"/>
</dbReference>
<dbReference type="OrthoDB" id="5396182at2"/>
<accession>A0A6I4LV64</accession>
<feature type="transmembrane region" description="Helical" evidence="1">
    <location>
        <begin position="108"/>
        <end position="128"/>
    </location>
</feature>
<organism evidence="2 3">
    <name type="scientific">Sphingorhabdus profundilacus</name>
    <dbReference type="NCBI Taxonomy" id="2509718"/>
    <lineage>
        <taxon>Bacteria</taxon>
        <taxon>Pseudomonadati</taxon>
        <taxon>Pseudomonadota</taxon>
        <taxon>Alphaproteobacteria</taxon>
        <taxon>Sphingomonadales</taxon>
        <taxon>Sphingomonadaceae</taxon>
        <taxon>Sphingorhabdus</taxon>
    </lineage>
</organism>
<dbReference type="AlphaFoldDB" id="A0A6I4LV64"/>
<proteinExistence type="predicted"/>
<dbReference type="Pfam" id="PF11026">
    <property type="entry name" value="DUF2721"/>
    <property type="match status" value="1"/>
</dbReference>
<dbReference type="Proteomes" id="UP000471147">
    <property type="component" value="Unassembled WGS sequence"/>
</dbReference>
<dbReference type="RefSeq" id="WP_160352127.1">
    <property type="nucleotide sequence ID" value="NZ_SDWJ01000001.1"/>
</dbReference>
<keyword evidence="3" id="KW-1185">Reference proteome</keyword>
<dbReference type="EMBL" id="SDWJ01000001">
    <property type="protein sequence ID" value="MVZ96103.1"/>
    <property type="molecule type" value="Genomic_DNA"/>
</dbReference>
<name>A0A6I4LV64_9SPHN</name>
<keyword evidence="1" id="KW-0472">Membrane</keyword>
<protein>
    <submittedName>
        <fullName evidence="2">DUF2721 domain-containing protein</fullName>
    </submittedName>
</protein>
<feature type="transmembrane region" description="Helical" evidence="1">
    <location>
        <begin position="76"/>
        <end position="96"/>
    </location>
</feature>
<keyword evidence="1" id="KW-0812">Transmembrane</keyword>
<comment type="caution">
    <text evidence="2">The sequence shown here is derived from an EMBL/GenBank/DDBJ whole genome shotgun (WGS) entry which is preliminary data.</text>
</comment>
<evidence type="ECO:0000313" key="2">
    <source>
        <dbReference type="EMBL" id="MVZ96103.1"/>
    </source>
</evidence>
<reference evidence="2 3" key="1">
    <citation type="submission" date="2019-01" db="EMBL/GenBank/DDBJ databases">
        <title>Sphingorhabdus lacus sp.nov., isolated from an oligotrophic freshwater lake.</title>
        <authorList>
            <person name="Park M."/>
        </authorList>
    </citation>
    <scope>NUCLEOTIDE SEQUENCE [LARGE SCALE GENOMIC DNA]</scope>
    <source>
        <strain evidence="2 3">IMCC26285</strain>
    </source>
</reference>
<gene>
    <name evidence="2" type="ORF">EUU23_00110</name>
</gene>